<dbReference type="EMBL" id="QNUK01001873">
    <property type="protein sequence ID" value="KAF5880000.1"/>
    <property type="molecule type" value="Genomic_DNA"/>
</dbReference>
<feature type="region of interest" description="Disordered" evidence="1">
    <location>
        <begin position="41"/>
        <end position="60"/>
    </location>
</feature>
<evidence type="ECO:0000313" key="3">
    <source>
        <dbReference type="Proteomes" id="UP000727407"/>
    </source>
</evidence>
<evidence type="ECO:0000256" key="1">
    <source>
        <dbReference type="SAM" id="MobiDB-lite"/>
    </source>
</evidence>
<reference evidence="2" key="1">
    <citation type="submission" date="2020-07" db="EMBL/GenBank/DDBJ databases">
        <title>Clarias magur genome sequencing, assembly and annotation.</title>
        <authorList>
            <person name="Kushwaha B."/>
            <person name="Kumar R."/>
            <person name="Das P."/>
            <person name="Joshi C.G."/>
            <person name="Kumar D."/>
            <person name="Nagpure N.S."/>
            <person name="Pandey M."/>
            <person name="Agarwal S."/>
            <person name="Srivastava S."/>
            <person name="Singh M."/>
            <person name="Sahoo L."/>
            <person name="Jayasankar P."/>
            <person name="Meher P.K."/>
            <person name="Koringa P.G."/>
            <person name="Iquebal M.A."/>
            <person name="Das S.P."/>
            <person name="Bit A."/>
            <person name="Patnaik S."/>
            <person name="Patel N."/>
            <person name="Shah T.M."/>
            <person name="Hinsu A."/>
            <person name="Jena J.K."/>
        </authorList>
    </citation>
    <scope>NUCLEOTIDE SEQUENCE</scope>
    <source>
        <strain evidence="2">CIFAMagur01</strain>
        <tissue evidence="2">Testis</tissue>
    </source>
</reference>
<dbReference type="Proteomes" id="UP000727407">
    <property type="component" value="Unassembled WGS sequence"/>
</dbReference>
<evidence type="ECO:0000313" key="2">
    <source>
        <dbReference type="EMBL" id="KAF5880000.1"/>
    </source>
</evidence>
<comment type="caution">
    <text evidence="2">The sequence shown here is derived from an EMBL/GenBank/DDBJ whole genome shotgun (WGS) entry which is preliminary data.</text>
</comment>
<name>A0A8J4TVN3_CLAMG</name>
<organism evidence="2 3">
    <name type="scientific">Clarias magur</name>
    <name type="common">Asian catfish</name>
    <name type="synonym">Macropteronotus magur</name>
    <dbReference type="NCBI Taxonomy" id="1594786"/>
    <lineage>
        <taxon>Eukaryota</taxon>
        <taxon>Metazoa</taxon>
        <taxon>Chordata</taxon>
        <taxon>Craniata</taxon>
        <taxon>Vertebrata</taxon>
        <taxon>Euteleostomi</taxon>
        <taxon>Actinopterygii</taxon>
        <taxon>Neopterygii</taxon>
        <taxon>Teleostei</taxon>
        <taxon>Ostariophysi</taxon>
        <taxon>Siluriformes</taxon>
        <taxon>Clariidae</taxon>
        <taxon>Clarias</taxon>
    </lineage>
</organism>
<gene>
    <name evidence="2" type="primary">rex2</name>
    <name evidence="2" type="ORF">DAT39_023498</name>
</gene>
<dbReference type="AlphaFoldDB" id="A0A8J4TVN3"/>
<keyword evidence="3" id="KW-1185">Reference proteome</keyword>
<accession>A0A8J4TVN3</accession>
<protein>
    <submittedName>
        <fullName evidence="2">Oligoribonuclease, mitochondrial</fullName>
    </submittedName>
</protein>
<feature type="non-terminal residue" evidence="2">
    <location>
        <position position="60"/>
    </location>
</feature>
<sequence>MAKRAQWCLCHHGNSILANTQCFGSVWLFTTLYFFTLKNTHDGEQPPLHINYGTEHERGS</sequence>
<proteinExistence type="predicted"/>